<dbReference type="PANTHER" id="PTHR42977:SF1">
    <property type="entry name" value="BLR6576 PROTEIN"/>
    <property type="match status" value="1"/>
</dbReference>
<dbReference type="GO" id="GO:0016787">
    <property type="term" value="F:hydrolase activity"/>
    <property type="evidence" value="ECO:0007669"/>
    <property type="project" value="UniProtKB-KW"/>
</dbReference>
<gene>
    <name evidence="2" type="ORF">GCM10022423_32020</name>
</gene>
<dbReference type="InterPro" id="IPR029058">
    <property type="entry name" value="AB_hydrolase_fold"/>
</dbReference>
<evidence type="ECO:0000313" key="2">
    <source>
        <dbReference type="EMBL" id="GAA3774839.1"/>
    </source>
</evidence>
<evidence type="ECO:0000313" key="3">
    <source>
        <dbReference type="Proteomes" id="UP001500748"/>
    </source>
</evidence>
<dbReference type="InterPro" id="IPR051340">
    <property type="entry name" value="Haloalkane_dehalogenase"/>
</dbReference>
<name>A0ABP7GV16_9FLAO</name>
<dbReference type="EMBL" id="BAABDU010000005">
    <property type="protein sequence ID" value="GAA3774839.1"/>
    <property type="molecule type" value="Genomic_DNA"/>
</dbReference>
<protein>
    <submittedName>
        <fullName evidence="2">Alpha/beta hydrolase</fullName>
    </submittedName>
</protein>
<feature type="domain" description="AB hydrolase-1" evidence="1">
    <location>
        <begin position="35"/>
        <end position="278"/>
    </location>
</feature>
<dbReference type="Pfam" id="PF00561">
    <property type="entry name" value="Abhydrolase_1"/>
    <property type="match status" value="1"/>
</dbReference>
<reference evidence="3" key="1">
    <citation type="journal article" date="2019" name="Int. J. Syst. Evol. Microbiol.">
        <title>The Global Catalogue of Microorganisms (GCM) 10K type strain sequencing project: providing services to taxonomists for standard genome sequencing and annotation.</title>
        <authorList>
            <consortium name="The Broad Institute Genomics Platform"/>
            <consortium name="The Broad Institute Genome Sequencing Center for Infectious Disease"/>
            <person name="Wu L."/>
            <person name="Ma J."/>
        </authorList>
    </citation>
    <scope>NUCLEOTIDE SEQUENCE [LARGE SCALE GENOMIC DNA]</scope>
    <source>
        <strain evidence="3">JCM 17337</strain>
    </source>
</reference>
<keyword evidence="2" id="KW-0378">Hydrolase</keyword>
<sequence length="292" mass="33112">MSIKCITMKNDVYYKNAVINGLDIFYRQAGNPEKPTLLLLHGFPSSSHMFRNLIELLLDSYFLIAPDYPGFGQSGMPNTNEFEYTFHNLSVVIEAFIDELNLKNIHFYVQDYGGPIAFRIASRRPELVNSFIIQNANAYLDGLGEALAPLAAYIESDSEEAEKGARTFLKLEATKWTYLDGASKPEKISPDSYSLDQYYLDRSGNDLIQLALFRDYGSNIALYPEWQDYFKKQQPKTVVIWGKNDKMFVEAGGQAYSKDLPNAKIHQLEGGHFLLEEHSETAAKIIAAFIEK</sequence>
<comment type="caution">
    <text evidence="2">The sequence shown here is derived from an EMBL/GenBank/DDBJ whole genome shotgun (WGS) entry which is preliminary data.</text>
</comment>
<dbReference type="Gene3D" id="3.40.50.1820">
    <property type="entry name" value="alpha/beta hydrolase"/>
    <property type="match status" value="1"/>
</dbReference>
<accession>A0ABP7GV16</accession>
<dbReference type="Proteomes" id="UP001500748">
    <property type="component" value="Unassembled WGS sequence"/>
</dbReference>
<keyword evidence="3" id="KW-1185">Reference proteome</keyword>
<evidence type="ECO:0000259" key="1">
    <source>
        <dbReference type="Pfam" id="PF00561"/>
    </source>
</evidence>
<organism evidence="2 3">
    <name type="scientific">Flavobacterium ginsengiterrae</name>
    <dbReference type="NCBI Taxonomy" id="871695"/>
    <lineage>
        <taxon>Bacteria</taxon>
        <taxon>Pseudomonadati</taxon>
        <taxon>Bacteroidota</taxon>
        <taxon>Flavobacteriia</taxon>
        <taxon>Flavobacteriales</taxon>
        <taxon>Flavobacteriaceae</taxon>
        <taxon>Flavobacterium</taxon>
    </lineage>
</organism>
<dbReference type="PANTHER" id="PTHR42977">
    <property type="entry name" value="HYDROLASE-RELATED"/>
    <property type="match status" value="1"/>
</dbReference>
<dbReference type="SUPFAM" id="SSF53474">
    <property type="entry name" value="alpha/beta-Hydrolases"/>
    <property type="match status" value="1"/>
</dbReference>
<dbReference type="InterPro" id="IPR000073">
    <property type="entry name" value="AB_hydrolase_1"/>
</dbReference>
<proteinExistence type="predicted"/>